<accession>A0ABP7A1X3</accession>
<reference evidence="2" key="1">
    <citation type="journal article" date="2019" name="Int. J. Syst. Evol. Microbiol.">
        <title>The Global Catalogue of Microorganisms (GCM) 10K type strain sequencing project: providing services to taxonomists for standard genome sequencing and annotation.</title>
        <authorList>
            <consortium name="The Broad Institute Genomics Platform"/>
            <consortium name="The Broad Institute Genome Sequencing Center for Infectious Disease"/>
            <person name="Wu L."/>
            <person name="Ma J."/>
        </authorList>
    </citation>
    <scope>NUCLEOTIDE SEQUENCE [LARGE SCALE GENOMIC DNA]</scope>
    <source>
        <strain evidence="2">JCM 16544</strain>
    </source>
</reference>
<proteinExistence type="predicted"/>
<name>A0ABP7A1X3_9MICO</name>
<dbReference type="Proteomes" id="UP001501697">
    <property type="component" value="Unassembled WGS sequence"/>
</dbReference>
<dbReference type="EMBL" id="BAAAYU010000001">
    <property type="protein sequence ID" value="GAA3623306.1"/>
    <property type="molecule type" value="Genomic_DNA"/>
</dbReference>
<evidence type="ECO:0000313" key="2">
    <source>
        <dbReference type="Proteomes" id="UP001501697"/>
    </source>
</evidence>
<evidence type="ECO:0008006" key="3">
    <source>
        <dbReference type="Google" id="ProtNLM"/>
    </source>
</evidence>
<protein>
    <recommendedName>
        <fullName evidence="3">Secreted protein</fullName>
    </recommendedName>
</protein>
<keyword evidence="2" id="KW-1185">Reference proteome</keyword>
<evidence type="ECO:0000313" key="1">
    <source>
        <dbReference type="EMBL" id="GAA3623306.1"/>
    </source>
</evidence>
<organism evidence="1 2">
    <name type="scientific">Microbacterium awajiense</name>
    <dbReference type="NCBI Taxonomy" id="415214"/>
    <lineage>
        <taxon>Bacteria</taxon>
        <taxon>Bacillati</taxon>
        <taxon>Actinomycetota</taxon>
        <taxon>Actinomycetes</taxon>
        <taxon>Micrococcales</taxon>
        <taxon>Microbacteriaceae</taxon>
        <taxon>Microbacterium</taxon>
    </lineage>
</organism>
<gene>
    <name evidence="1" type="ORF">GCM10022200_01900</name>
</gene>
<sequence>MHTGRSRTSAGVWWCCGLDIWGSSVVGRACVAVRLEATLGGRADRGIPCVTERNIATVRRLARGTTGDQNEGSVRQSIG</sequence>
<comment type="caution">
    <text evidence="1">The sequence shown here is derived from an EMBL/GenBank/DDBJ whole genome shotgun (WGS) entry which is preliminary data.</text>
</comment>